<comment type="similarity">
    <text evidence="2">Belongs to the class-I pyridine nucleotide-disulfide oxidoreductase family.</text>
</comment>
<dbReference type="Pfam" id="PF07992">
    <property type="entry name" value="Pyr_redox_2"/>
    <property type="match status" value="1"/>
</dbReference>
<dbReference type="SUPFAM" id="SSF55424">
    <property type="entry name" value="FAD/NAD-linked reductases, dimerisation (C-terminal) domain"/>
    <property type="match status" value="1"/>
</dbReference>
<protein>
    <recommendedName>
        <fullName evidence="9">Dihydrolipoyl dehydrogenase</fullName>
    </recommendedName>
</protein>
<evidence type="ECO:0000259" key="6">
    <source>
        <dbReference type="Pfam" id="PF02852"/>
    </source>
</evidence>
<organism evidence="8">
    <name type="scientific">marine sediment metagenome</name>
    <dbReference type="NCBI Taxonomy" id="412755"/>
    <lineage>
        <taxon>unclassified sequences</taxon>
        <taxon>metagenomes</taxon>
        <taxon>ecological metagenomes</taxon>
    </lineage>
</organism>
<keyword evidence="3" id="KW-0285">Flavoprotein</keyword>
<comment type="cofactor">
    <cofactor evidence="1">
        <name>FAD</name>
        <dbReference type="ChEBI" id="CHEBI:57692"/>
    </cofactor>
</comment>
<sequence length="426" mass="45791">GGDCPNRACVPTKVLLQAAGLLKSARRAEDFGVFSERVTLDFSKLMERKDRVVNLLTGERLKRVLDQRGISLFAGRAVFKSDSEIEVNGKTISAEKFIIATGSKPRIPPVQGLQEVGYITSNEAVSLKELPASIAIIGAGSVGVEFAQIFSSFGVKTILIEVGDRLLLNEDDEISELLKNYVSEEGVDVIIGAQVESVAVKDNRKMITLADSSGTRTVFADEIMIAAGRDPSVDGLILEAAGVELDAHGILVDDYLRTTAENIWACGDITGKLLYTHVATYQGDLAGYNAFEDRHDKEDLSIVPRVTFCDPEVAGVGLTEGEARKQGFNVVVGRMPNRYLGKSLITGERRGLVKLIIDGTNQRILGGHIVGTQASELVHEIAVAMKSGMTVETLAEVIHAYPSMAEGVEAAAASVVMKETEEERAA</sequence>
<dbReference type="FunFam" id="3.30.390.30:FF:000001">
    <property type="entry name" value="Dihydrolipoyl dehydrogenase"/>
    <property type="match status" value="1"/>
</dbReference>
<name>A0A0F9D474_9ZZZZ</name>
<evidence type="ECO:0000256" key="4">
    <source>
        <dbReference type="ARBA" id="ARBA00022827"/>
    </source>
</evidence>
<dbReference type="InterPro" id="IPR036188">
    <property type="entry name" value="FAD/NAD-bd_sf"/>
</dbReference>
<dbReference type="GO" id="GO:0050660">
    <property type="term" value="F:flavin adenine dinucleotide binding"/>
    <property type="evidence" value="ECO:0007669"/>
    <property type="project" value="TreeGrafter"/>
</dbReference>
<dbReference type="SUPFAM" id="SSF51905">
    <property type="entry name" value="FAD/NAD(P)-binding domain"/>
    <property type="match status" value="1"/>
</dbReference>
<keyword evidence="5" id="KW-0560">Oxidoreductase</keyword>
<evidence type="ECO:0000313" key="8">
    <source>
        <dbReference type="EMBL" id="KKL56548.1"/>
    </source>
</evidence>
<evidence type="ECO:0000256" key="5">
    <source>
        <dbReference type="ARBA" id="ARBA00023002"/>
    </source>
</evidence>
<accession>A0A0F9D474</accession>
<reference evidence="8" key="1">
    <citation type="journal article" date="2015" name="Nature">
        <title>Complex archaea that bridge the gap between prokaryotes and eukaryotes.</title>
        <authorList>
            <person name="Spang A."/>
            <person name="Saw J.H."/>
            <person name="Jorgensen S.L."/>
            <person name="Zaremba-Niedzwiedzka K."/>
            <person name="Martijn J."/>
            <person name="Lind A.E."/>
            <person name="van Eijk R."/>
            <person name="Schleper C."/>
            <person name="Guy L."/>
            <person name="Ettema T.J."/>
        </authorList>
    </citation>
    <scope>NUCLEOTIDE SEQUENCE</scope>
</reference>
<dbReference type="PRINTS" id="PR00411">
    <property type="entry name" value="PNDRDTASEI"/>
</dbReference>
<dbReference type="PRINTS" id="PR00368">
    <property type="entry name" value="FADPNR"/>
</dbReference>
<feature type="domain" description="FAD/NAD(P)-binding" evidence="7">
    <location>
        <begin position="1"/>
        <end position="283"/>
    </location>
</feature>
<dbReference type="InterPro" id="IPR023753">
    <property type="entry name" value="FAD/NAD-binding_dom"/>
</dbReference>
<evidence type="ECO:0000256" key="2">
    <source>
        <dbReference type="ARBA" id="ARBA00007532"/>
    </source>
</evidence>
<keyword evidence="4" id="KW-0274">FAD</keyword>
<dbReference type="AlphaFoldDB" id="A0A0F9D474"/>
<dbReference type="PANTHER" id="PTHR43014:SF4">
    <property type="entry name" value="PYRIDINE NUCLEOTIDE-DISULFIDE OXIDOREDUCTASE RCLA-RELATED"/>
    <property type="match status" value="1"/>
</dbReference>
<feature type="domain" description="Pyridine nucleotide-disulphide oxidoreductase dimerisation" evidence="6">
    <location>
        <begin position="303"/>
        <end position="411"/>
    </location>
</feature>
<dbReference type="Gene3D" id="3.50.50.60">
    <property type="entry name" value="FAD/NAD(P)-binding domain"/>
    <property type="match status" value="2"/>
</dbReference>
<dbReference type="EMBL" id="LAZR01030455">
    <property type="protein sequence ID" value="KKL56548.1"/>
    <property type="molecule type" value="Genomic_DNA"/>
</dbReference>
<proteinExistence type="inferred from homology"/>
<dbReference type="Pfam" id="PF02852">
    <property type="entry name" value="Pyr_redox_dim"/>
    <property type="match status" value="1"/>
</dbReference>
<gene>
    <name evidence="8" type="ORF">LCGC14_2244300</name>
</gene>
<comment type="caution">
    <text evidence="8">The sequence shown here is derived from an EMBL/GenBank/DDBJ whole genome shotgun (WGS) entry which is preliminary data.</text>
</comment>
<evidence type="ECO:0000259" key="7">
    <source>
        <dbReference type="Pfam" id="PF07992"/>
    </source>
</evidence>
<evidence type="ECO:0000256" key="1">
    <source>
        <dbReference type="ARBA" id="ARBA00001974"/>
    </source>
</evidence>
<dbReference type="InterPro" id="IPR004099">
    <property type="entry name" value="Pyr_nucl-diS_OxRdtase_dimer"/>
</dbReference>
<dbReference type="InterPro" id="IPR016156">
    <property type="entry name" value="FAD/NAD-linked_Rdtase_dimer_sf"/>
</dbReference>
<dbReference type="PANTHER" id="PTHR43014">
    <property type="entry name" value="MERCURIC REDUCTASE"/>
    <property type="match status" value="1"/>
</dbReference>
<evidence type="ECO:0000256" key="3">
    <source>
        <dbReference type="ARBA" id="ARBA00022630"/>
    </source>
</evidence>
<evidence type="ECO:0008006" key="9">
    <source>
        <dbReference type="Google" id="ProtNLM"/>
    </source>
</evidence>
<dbReference type="Gene3D" id="3.30.390.30">
    <property type="match status" value="1"/>
</dbReference>
<dbReference type="GO" id="GO:0003955">
    <property type="term" value="F:NAD(P)H dehydrogenase (quinone) activity"/>
    <property type="evidence" value="ECO:0007669"/>
    <property type="project" value="TreeGrafter"/>
</dbReference>
<feature type="non-terminal residue" evidence="8">
    <location>
        <position position="1"/>
    </location>
</feature>